<dbReference type="InterPro" id="IPR009003">
    <property type="entry name" value="Peptidase_S1_PA"/>
</dbReference>
<reference evidence="22" key="1">
    <citation type="submission" date="2020-07" db="EMBL/GenBank/DDBJ databases">
        <authorList>
            <person name="Guo L."/>
            <person name="Lu X."/>
            <person name="Guo D."/>
        </authorList>
    </citation>
    <scope>NUCLEOTIDE SEQUENCE</scope>
    <source>
        <strain evidence="22">KRlp-3</strain>
    </source>
</reference>
<dbReference type="GO" id="GO:0033644">
    <property type="term" value="C:host cell membrane"/>
    <property type="evidence" value="ECO:0007669"/>
    <property type="project" value="UniProtKB-SubCell"/>
</dbReference>
<keyword evidence="6" id="KW-0645">Protease</keyword>
<feature type="region of interest" description="Disordered" evidence="18">
    <location>
        <begin position="1"/>
        <end position="24"/>
    </location>
</feature>
<dbReference type="PROSITE" id="PS51874">
    <property type="entry name" value="PCV_3C_PRO"/>
    <property type="match status" value="1"/>
</dbReference>
<dbReference type="SUPFAM" id="SSF50494">
    <property type="entry name" value="Trypsin-like serine proteases"/>
    <property type="match status" value="1"/>
</dbReference>
<dbReference type="GO" id="GO:0006351">
    <property type="term" value="P:DNA-templated transcription"/>
    <property type="evidence" value="ECO:0007669"/>
    <property type="project" value="InterPro"/>
</dbReference>
<dbReference type="GO" id="GO:0005524">
    <property type="term" value="F:ATP binding"/>
    <property type="evidence" value="ECO:0007669"/>
    <property type="project" value="UniProtKB-KW"/>
</dbReference>
<evidence type="ECO:0000256" key="17">
    <source>
        <dbReference type="ARBA" id="ARBA00023200"/>
    </source>
</evidence>
<organism evidence="22">
    <name type="scientific">Ganwon-do Ifla-like virus</name>
    <dbReference type="NCBI Taxonomy" id="2789606"/>
    <lineage>
        <taxon>Viruses</taxon>
        <taxon>Riboviria</taxon>
        <taxon>Orthornavirae</taxon>
        <taxon>Pisuviricota</taxon>
        <taxon>Pisoniviricetes</taxon>
        <taxon>Picornavirales</taxon>
        <taxon>Iflaviridae</taxon>
    </lineage>
</organism>
<keyword evidence="15" id="KW-0693">Viral RNA replication</keyword>
<evidence type="ECO:0000256" key="11">
    <source>
        <dbReference type="ARBA" id="ARBA00022806"/>
    </source>
</evidence>
<evidence type="ECO:0000256" key="7">
    <source>
        <dbReference type="ARBA" id="ARBA00022679"/>
    </source>
</evidence>
<name>A0A7T1LYS2_9VIRU</name>
<dbReference type="InterPro" id="IPR000605">
    <property type="entry name" value="Helicase_SF3_ssDNA/RNA_vir"/>
</dbReference>
<evidence type="ECO:0000256" key="13">
    <source>
        <dbReference type="ARBA" id="ARBA00022840"/>
    </source>
</evidence>
<keyword evidence="5" id="KW-0597">Phosphoprotein</keyword>
<keyword evidence="4" id="KW-0191">Covalent protein-RNA linkage</keyword>
<proteinExistence type="predicted"/>
<evidence type="ECO:0000256" key="10">
    <source>
        <dbReference type="ARBA" id="ARBA00022801"/>
    </source>
</evidence>
<dbReference type="InterPro" id="IPR014759">
    <property type="entry name" value="Helicase_SF3_ssRNA_vir"/>
</dbReference>
<feature type="domain" description="Peptidase C3" evidence="21">
    <location>
        <begin position="952"/>
        <end position="1161"/>
    </location>
</feature>
<dbReference type="Gene3D" id="2.40.10.10">
    <property type="entry name" value="Trypsin-like serine proteases"/>
    <property type="match status" value="1"/>
</dbReference>
<evidence type="ECO:0000256" key="9">
    <source>
        <dbReference type="ARBA" id="ARBA00022741"/>
    </source>
</evidence>
<dbReference type="Pfam" id="PF00910">
    <property type="entry name" value="RNA_helicase"/>
    <property type="match status" value="1"/>
</dbReference>
<evidence type="ECO:0000256" key="6">
    <source>
        <dbReference type="ARBA" id="ARBA00022670"/>
    </source>
</evidence>
<keyword evidence="9" id="KW-0547">Nucleotide-binding</keyword>
<dbReference type="GO" id="GO:0039694">
    <property type="term" value="P:viral RNA genome replication"/>
    <property type="evidence" value="ECO:0007669"/>
    <property type="project" value="InterPro"/>
</dbReference>
<keyword evidence="12" id="KW-0788">Thiol protease</keyword>
<dbReference type="InterPro" id="IPR043504">
    <property type="entry name" value="Peptidase_S1_PA_chymotrypsin"/>
</dbReference>
<dbReference type="EMBL" id="MT757509">
    <property type="protein sequence ID" value="QPN36967.1"/>
    <property type="molecule type" value="Genomic_RNA"/>
</dbReference>
<dbReference type="GO" id="GO:0003723">
    <property type="term" value="F:RNA binding"/>
    <property type="evidence" value="ECO:0007669"/>
    <property type="project" value="InterPro"/>
</dbReference>
<protein>
    <submittedName>
        <fullName evidence="22">Polyprotein</fullName>
    </submittedName>
</protein>
<keyword evidence="8" id="KW-0548">Nucleotidyltransferase</keyword>
<evidence type="ECO:0000256" key="3">
    <source>
        <dbReference type="ARBA" id="ARBA00022484"/>
    </source>
</evidence>
<dbReference type="Pfam" id="PF00548">
    <property type="entry name" value="Peptidase_C3"/>
    <property type="match status" value="1"/>
</dbReference>
<evidence type="ECO:0000259" key="20">
    <source>
        <dbReference type="PROSITE" id="PS51218"/>
    </source>
</evidence>
<dbReference type="GO" id="GO:0004197">
    <property type="term" value="F:cysteine-type endopeptidase activity"/>
    <property type="evidence" value="ECO:0007669"/>
    <property type="project" value="InterPro"/>
</dbReference>
<keyword evidence="3" id="KW-0696">RNA-directed RNA polymerase</keyword>
<dbReference type="Pfam" id="PF00680">
    <property type="entry name" value="RdRP_1"/>
    <property type="match status" value="1"/>
</dbReference>
<dbReference type="CDD" id="cd23169">
    <property type="entry name" value="ps-ssRNAv-Picornavirales"/>
    <property type="match status" value="1"/>
</dbReference>
<dbReference type="InterPro" id="IPR043128">
    <property type="entry name" value="Rev_trsase/Diguanyl_cyclase"/>
</dbReference>
<dbReference type="GO" id="GO:0006508">
    <property type="term" value="P:proteolysis"/>
    <property type="evidence" value="ECO:0007669"/>
    <property type="project" value="UniProtKB-KW"/>
</dbReference>
<evidence type="ECO:0000259" key="19">
    <source>
        <dbReference type="PROSITE" id="PS50507"/>
    </source>
</evidence>
<evidence type="ECO:0000256" key="5">
    <source>
        <dbReference type="ARBA" id="ARBA00022553"/>
    </source>
</evidence>
<keyword evidence="14" id="KW-1043">Host membrane</keyword>
<dbReference type="InterPro" id="IPR043502">
    <property type="entry name" value="DNA/RNA_pol_sf"/>
</dbReference>
<feature type="domain" description="SF3 helicase" evidence="20">
    <location>
        <begin position="420"/>
        <end position="589"/>
    </location>
</feature>
<dbReference type="PROSITE" id="PS51218">
    <property type="entry name" value="SF3_HELICASE_2"/>
    <property type="match status" value="1"/>
</dbReference>
<keyword evidence="13" id="KW-0067">ATP-binding</keyword>
<keyword evidence="16" id="KW-0472">Membrane</keyword>
<evidence type="ECO:0000259" key="21">
    <source>
        <dbReference type="PROSITE" id="PS51874"/>
    </source>
</evidence>
<evidence type="ECO:0000256" key="16">
    <source>
        <dbReference type="ARBA" id="ARBA00023136"/>
    </source>
</evidence>
<evidence type="ECO:0000256" key="18">
    <source>
        <dbReference type="SAM" id="MobiDB-lite"/>
    </source>
</evidence>
<evidence type="ECO:0000256" key="2">
    <source>
        <dbReference type="ARBA" id="ARBA00004551"/>
    </source>
</evidence>
<keyword evidence="17" id="KW-1035">Host cytoplasm</keyword>
<dbReference type="InterPro" id="IPR001205">
    <property type="entry name" value="RNA-dir_pol_C"/>
</dbReference>
<evidence type="ECO:0000256" key="14">
    <source>
        <dbReference type="ARBA" id="ARBA00022870"/>
    </source>
</evidence>
<accession>A0A7T1LYS2</accession>
<dbReference type="GO" id="GO:0003968">
    <property type="term" value="F:RNA-directed RNA polymerase activity"/>
    <property type="evidence" value="ECO:0007669"/>
    <property type="project" value="UniProtKB-KW"/>
</dbReference>
<evidence type="ECO:0000256" key="4">
    <source>
        <dbReference type="ARBA" id="ARBA00022520"/>
    </source>
</evidence>
<dbReference type="InterPro" id="IPR007094">
    <property type="entry name" value="RNA-dir_pol_PSvirus"/>
</dbReference>
<evidence type="ECO:0000256" key="12">
    <source>
        <dbReference type="ARBA" id="ARBA00022807"/>
    </source>
</evidence>
<dbReference type="Gene3D" id="3.30.70.270">
    <property type="match status" value="1"/>
</dbReference>
<dbReference type="PROSITE" id="PS50507">
    <property type="entry name" value="RDRP_SSRNA_POS"/>
    <property type="match status" value="1"/>
</dbReference>
<dbReference type="InterPro" id="IPR044067">
    <property type="entry name" value="PCV_3C_PRO"/>
</dbReference>
<evidence type="ECO:0000256" key="1">
    <source>
        <dbReference type="ARBA" id="ARBA00004192"/>
    </source>
</evidence>
<evidence type="ECO:0000313" key="22">
    <source>
        <dbReference type="EMBL" id="QPN36967.1"/>
    </source>
</evidence>
<keyword evidence="7" id="KW-0808">Transferase</keyword>
<sequence>MKKQAENEMYEQFKSERKNLSRKERNEFYRQKALAANPNLYLERQQRKEENVKQVLNLVESKRQEANEKTAYYAEKLDLTTYQAFAEIKRKESSTSSSDFEKIEAEMFSIRNKVQEYSDIASSTLKQGMLEVVDEASDRVSGACSQIASVIENFMSLVAKAFGSITGTFHDLIVGAVSQIAHVIINPTLSTLGLAISSFLAQVGLVSASVVAKMADAMKDFITYLCRTRAIPNCMNPLIASHDDPRAAANGTYRRSPQNELMNAEAEMFSEYDYSGFAALCVSAVSTVLGIASRKDMTIPKSFFALLTKDLKEFALTANCVTVLLRNNLSFFTKIMDYLFFRTNPETLLLKDLIDCEKDMEEWARTSLYLVDPVNREEVFSDVALQRLAYENALIGRELLIREASSKERFGSIRTISNKLCKLQEDLVNECLCPPVRFEPFVIALTGPSNIGKSFATEKIVINLLKHINYQTYSEVIYTRTPGNKYFNGVGSQPAIVYDDFLCQHGEAGDEQIRELFCLKSSAVFNPPIAEVENKKKRYNPLIVMLASNSAYPVLYNVDHPEALYRRRDVLVDVRKIEKYRNIPTREIDRSVLEVYGHLEFAYYDNPSVVSDSKSEYMSFEKFIGSLTLKFEKYYCDEMKNFRRRKADLDALMPVGEQLGVDELKQRIKERIDGKIKTEWECLKKAFHEWRGDVRNHVDPTLRSINGYGVEAEMSDFFDAEEIPLNDVPCEHKDHNKPDELVGVSFDDIAATYKIRCKHRLLNADCHFERGEGEFYGNWYCFEDYVMNEQCENCCLEANPDVLAAFEFAWLRDRNIILSEIRANHISDFPRNFSAYKAAYRKNTLGKRFQFRISDRVRQWWAEFKAKCSYFALSDRMKSFLKGLATLVGVLGFGALMGYAYSSYRSPHPEYIPFGEAFSSGDNSTIGVKRTNAVRTANLRQQLRTIKFAKAEAATNPIPNIFLRNAGTLRFDRDGVTINSAKFYGICGNYLVTVKHFFQAVKHALKLKTNEVYKFFVQRHDSLFPVEFSKLEIMEDENSAICVVKLPVSYPPFKDIRKHIANLSEHERVSTEGSFLEYNCFRDAPIATSEVSIKYCQNLNINGRDDYDAQSLCGVYAYRKHGSGKCGSILSVSRPDNKIIGMHVAGGNGIGYSQPLIREMFEDLEVFKPTEAEMLSAEYSKIDIPCSVLELGVLPKELVPGVAEKSRIKPSILFDRVYQHQTEPAPLSFKDPRIQRLPKEERFDPLVEGVSKHGLIPTGFDREDLERCIEDLSDKIIATCRPIFPDGDELMSDGEVFQGIPGIPEYKGLALDTSEGYPLILERPKTAKDKKWLFDFDPETKELKDIKPELRDLMIHNQHLREEGIIPFTIFQNCLKDSRVPNEKVLQKGKTRVFAISPIEFTWACKKYFGHFQAAFQKGRFENECAVGINCDSIEWTELARYFTERGFTKFVTGDYKAFGDTLDSDCVEGAFRIIRNWYKHYYGDQWDKMREVLCHEVLHVPRLAKNLVYRMFCGIPSGFFLTVEINTLVNCLYNRLAYLHIMKETKYNTLADFNRFVRLSTYGDDLLESISDEIIEWFHFNSISAFLASKGIAFTDSLKSVGKEIPNYYSISEVTYLKRSFVKHPYREVMLGPLPEESAKDMVNWNWDCNDRIAAALENSRASLNAMYGHGEEAYSKWRKELLKFWSEYDGVYFHAKTWKEIDSKIFDESLE</sequence>
<keyword evidence="11" id="KW-0347">Helicase</keyword>
<evidence type="ECO:0000256" key="8">
    <source>
        <dbReference type="ARBA" id="ARBA00022695"/>
    </source>
</evidence>
<dbReference type="InterPro" id="IPR000199">
    <property type="entry name" value="Peptidase_C3A/C3B_picornavir"/>
</dbReference>
<keyword evidence="10" id="KW-0378">Hydrolase</keyword>
<evidence type="ECO:0000256" key="15">
    <source>
        <dbReference type="ARBA" id="ARBA00022953"/>
    </source>
</evidence>
<dbReference type="SUPFAM" id="SSF56672">
    <property type="entry name" value="DNA/RNA polymerases"/>
    <property type="match status" value="1"/>
</dbReference>
<dbReference type="GO" id="GO:0003724">
    <property type="term" value="F:RNA helicase activity"/>
    <property type="evidence" value="ECO:0007669"/>
    <property type="project" value="InterPro"/>
</dbReference>
<comment type="subcellular location">
    <subcellularLocation>
        <location evidence="1">Host cytoplasm</location>
    </subcellularLocation>
    <subcellularLocation>
        <location evidence="2">Host membrane</location>
    </subcellularLocation>
</comment>
<feature type="domain" description="RdRp catalytic" evidence="19">
    <location>
        <begin position="1449"/>
        <end position="1579"/>
    </location>
</feature>